<feature type="compositionally biased region" description="Pro residues" evidence="1">
    <location>
        <begin position="38"/>
        <end position="47"/>
    </location>
</feature>
<evidence type="ECO:0000313" key="3">
    <source>
        <dbReference type="Proteomes" id="UP000284842"/>
    </source>
</evidence>
<sequence>MSTSTPNPEPIPNDNHRQAVHDEDDDEPLDLDSVFTEPPRPPTPPPTISTYHRDSKHLAVDPKDVHSSADWKEVNIRLVGSHPLWGHHLWNAAIALADYLDDNTQLYRNKNVLELGAGGALPSIVTWKNGARKTVITDYPDHDLVQNMKFNVENNMTSDLDDSKSRAAEEKRVDVQHTALLKTCEEVLAPGAPSTTTSPSLSASELPSQTRSPQPCVLVFYTHHRPHLAHRDMQFFEIARERGWTYEEVVRREFKVGGLDTLFFVFCFLFSFMSTDDSMAIYMI</sequence>
<dbReference type="SUPFAM" id="SSF53335">
    <property type="entry name" value="S-adenosyl-L-methionine-dependent methyltransferases"/>
    <property type="match status" value="1"/>
</dbReference>
<feature type="region of interest" description="Disordered" evidence="1">
    <location>
        <begin position="1"/>
        <end position="49"/>
    </location>
</feature>
<dbReference type="Proteomes" id="UP000284842">
    <property type="component" value="Unassembled WGS sequence"/>
</dbReference>
<organism evidence="2 3">
    <name type="scientific">Panaeolus cyanescens</name>
    <dbReference type="NCBI Taxonomy" id="181874"/>
    <lineage>
        <taxon>Eukaryota</taxon>
        <taxon>Fungi</taxon>
        <taxon>Dikarya</taxon>
        <taxon>Basidiomycota</taxon>
        <taxon>Agaricomycotina</taxon>
        <taxon>Agaricomycetes</taxon>
        <taxon>Agaricomycetidae</taxon>
        <taxon>Agaricales</taxon>
        <taxon>Agaricineae</taxon>
        <taxon>Galeropsidaceae</taxon>
        <taxon>Panaeolus</taxon>
    </lineage>
</organism>
<dbReference type="InParanoid" id="A0A409YNC7"/>
<dbReference type="AlphaFoldDB" id="A0A409YNC7"/>
<keyword evidence="3" id="KW-1185">Reference proteome</keyword>
<protein>
    <recommendedName>
        <fullName evidence="4">Protein N-terminal and lysine N-methyltransferase EFM7</fullName>
    </recommendedName>
</protein>
<dbReference type="PANTHER" id="PTHR14614">
    <property type="entry name" value="HEPATOCELLULAR CARCINOMA-ASSOCIATED ANTIGEN"/>
    <property type="match status" value="1"/>
</dbReference>
<dbReference type="OrthoDB" id="46564at2759"/>
<dbReference type="GO" id="GO:0008757">
    <property type="term" value="F:S-adenosylmethionine-dependent methyltransferase activity"/>
    <property type="evidence" value="ECO:0007669"/>
    <property type="project" value="UniProtKB-ARBA"/>
</dbReference>
<evidence type="ECO:0000313" key="2">
    <source>
        <dbReference type="EMBL" id="PPR04579.1"/>
    </source>
</evidence>
<feature type="region of interest" description="Disordered" evidence="1">
    <location>
        <begin position="190"/>
        <end position="211"/>
    </location>
</feature>
<dbReference type="InterPro" id="IPR019410">
    <property type="entry name" value="Methyltransf_16"/>
</dbReference>
<dbReference type="Gene3D" id="3.40.50.150">
    <property type="entry name" value="Vaccinia Virus protein VP39"/>
    <property type="match status" value="2"/>
</dbReference>
<evidence type="ECO:0008006" key="4">
    <source>
        <dbReference type="Google" id="ProtNLM"/>
    </source>
</evidence>
<feature type="compositionally biased region" description="Low complexity" evidence="1">
    <location>
        <begin position="190"/>
        <end position="208"/>
    </location>
</feature>
<dbReference type="STRING" id="181874.A0A409YNC7"/>
<dbReference type="FunCoup" id="A0A409YNC7">
    <property type="interactions" value="120"/>
</dbReference>
<name>A0A409YNC7_9AGAR</name>
<accession>A0A409YNC7</accession>
<dbReference type="PANTHER" id="PTHR14614:SF10">
    <property type="entry name" value="PROTEIN N-TERMINAL AND LYSINE N-METHYLTRANSFERASE EFM7"/>
    <property type="match status" value="1"/>
</dbReference>
<evidence type="ECO:0000256" key="1">
    <source>
        <dbReference type="SAM" id="MobiDB-lite"/>
    </source>
</evidence>
<proteinExistence type="predicted"/>
<dbReference type="GO" id="GO:0005737">
    <property type="term" value="C:cytoplasm"/>
    <property type="evidence" value="ECO:0007669"/>
    <property type="project" value="TreeGrafter"/>
</dbReference>
<dbReference type="InterPro" id="IPR029063">
    <property type="entry name" value="SAM-dependent_MTases_sf"/>
</dbReference>
<dbReference type="EMBL" id="NHTK01000921">
    <property type="protein sequence ID" value="PPR04579.1"/>
    <property type="molecule type" value="Genomic_DNA"/>
</dbReference>
<comment type="caution">
    <text evidence="2">The sequence shown here is derived from an EMBL/GenBank/DDBJ whole genome shotgun (WGS) entry which is preliminary data.</text>
</comment>
<gene>
    <name evidence="2" type="ORF">CVT24_012032</name>
</gene>
<reference evidence="2 3" key="1">
    <citation type="journal article" date="2018" name="Evol. Lett.">
        <title>Horizontal gene cluster transfer increased hallucinogenic mushroom diversity.</title>
        <authorList>
            <person name="Reynolds H.T."/>
            <person name="Vijayakumar V."/>
            <person name="Gluck-Thaler E."/>
            <person name="Korotkin H.B."/>
            <person name="Matheny P.B."/>
            <person name="Slot J.C."/>
        </authorList>
    </citation>
    <scope>NUCLEOTIDE SEQUENCE [LARGE SCALE GENOMIC DNA]</scope>
    <source>
        <strain evidence="2 3">2629</strain>
    </source>
</reference>
<dbReference type="Pfam" id="PF10294">
    <property type="entry name" value="Methyltransf_16"/>
    <property type="match status" value="1"/>
</dbReference>